<dbReference type="Proteomes" id="UP001500051">
    <property type="component" value="Unassembled WGS sequence"/>
</dbReference>
<name>A0ABP7CSK8_9ACTN</name>
<keyword evidence="2" id="KW-1185">Reference proteome</keyword>
<comment type="caution">
    <text evidence="1">The sequence shown here is derived from an EMBL/GenBank/DDBJ whole genome shotgun (WGS) entry which is preliminary data.</text>
</comment>
<gene>
    <name evidence="1" type="ORF">GCM10022204_06470</name>
</gene>
<dbReference type="EMBL" id="BAAAYX010000002">
    <property type="protein sequence ID" value="GAA3693508.1"/>
    <property type="molecule type" value="Genomic_DNA"/>
</dbReference>
<proteinExistence type="predicted"/>
<reference evidence="2" key="1">
    <citation type="journal article" date="2019" name="Int. J. Syst. Evol. Microbiol.">
        <title>The Global Catalogue of Microorganisms (GCM) 10K type strain sequencing project: providing services to taxonomists for standard genome sequencing and annotation.</title>
        <authorList>
            <consortium name="The Broad Institute Genomics Platform"/>
            <consortium name="The Broad Institute Genome Sequencing Center for Infectious Disease"/>
            <person name="Wu L."/>
            <person name="Ma J."/>
        </authorList>
    </citation>
    <scope>NUCLEOTIDE SEQUENCE [LARGE SCALE GENOMIC DNA]</scope>
    <source>
        <strain evidence="2">JCM 16548</strain>
    </source>
</reference>
<dbReference type="RefSeq" id="WP_344810827.1">
    <property type="nucleotide sequence ID" value="NZ_BAAAYX010000002.1"/>
</dbReference>
<evidence type="ECO:0000313" key="2">
    <source>
        <dbReference type="Proteomes" id="UP001500051"/>
    </source>
</evidence>
<protein>
    <submittedName>
        <fullName evidence="1">Uncharacterized protein</fullName>
    </submittedName>
</protein>
<accession>A0ABP7CSK8</accession>
<organism evidence="1 2">
    <name type="scientific">Microlunatus aurantiacus</name>
    <dbReference type="NCBI Taxonomy" id="446786"/>
    <lineage>
        <taxon>Bacteria</taxon>
        <taxon>Bacillati</taxon>
        <taxon>Actinomycetota</taxon>
        <taxon>Actinomycetes</taxon>
        <taxon>Propionibacteriales</taxon>
        <taxon>Propionibacteriaceae</taxon>
        <taxon>Microlunatus</taxon>
    </lineage>
</organism>
<sequence>MRIDAGRLVIEADERGRLTAVAPRRAPEHRYLTEVDLAPGLVTDQDRVQADTGDGLVSERADHGWGEPAIEVDADEVTVRRRLAGLELTLRHGFSTGWTTRLLIVNTGATDAHLERLPLTVRPAPGHRVSAHAAGSRLCWAVQAEDGQGPVLAARLTAGSVDRVTVDGLELGPLRLAPGRRWVAQLRWDLYATPRSVLVGPGRDVLVERTAYEAGEGVLLPEDPDAALVVPQGVEVDLVEEPDRSGREVVADEPGRHRIELRSADGDVRLDLTWVRPLADQLAVWAAQILSGRRTPAGVVALDDVPTALVLQAALGAGGLADAEQAADALDRLAARLQDDVAEGSAAGAAPLWVLYLLGEHGRTGDEDLLGAALELETRLLAEPGPPPPGLGLAVLRTVLAVGGSDHPDRLNPLLALAVARVARVDGGRGGPVGEPRPADLELLLAVRPLLPDDPARQSRLLAHVRALGAALGGGLPGRLLAPPPVAEHAHLVAVLRMLPERGAGDPGLSAVTRSWGAPPGLLAQRATLEVLDRLAPPAADGTAAAPLDGTAAAWLSLVPRHG</sequence>
<evidence type="ECO:0000313" key="1">
    <source>
        <dbReference type="EMBL" id="GAA3693508.1"/>
    </source>
</evidence>